<dbReference type="GO" id="GO:0016491">
    <property type="term" value="F:oxidoreductase activity"/>
    <property type="evidence" value="ECO:0007669"/>
    <property type="project" value="UniProtKB-KW"/>
</dbReference>
<dbReference type="PANTHER" id="PTHR44196">
    <property type="entry name" value="DEHYDROGENASE/REDUCTASE SDR FAMILY MEMBER 7B"/>
    <property type="match status" value="1"/>
</dbReference>
<reference evidence="4" key="1">
    <citation type="submission" date="2017-10" db="EMBL/GenBank/DDBJ databases">
        <authorList>
            <person name="Toshchakov S.V."/>
            <person name="Goeva M.A."/>
        </authorList>
    </citation>
    <scope>NUCLEOTIDE SEQUENCE [LARGE SCALE GENOMIC DNA]</scope>
    <source>
        <strain evidence="4">JR1/69-1-13</strain>
    </source>
</reference>
<dbReference type="Gene3D" id="3.40.50.720">
    <property type="entry name" value="NAD(P)-binding Rossmann-like Domain"/>
    <property type="match status" value="1"/>
</dbReference>
<organism evidence="3 4">
    <name type="scientific">Teichococcus aestuarii</name>
    <dbReference type="NCBI Taxonomy" id="568898"/>
    <lineage>
        <taxon>Bacteria</taxon>
        <taxon>Pseudomonadati</taxon>
        <taxon>Pseudomonadota</taxon>
        <taxon>Alphaproteobacteria</taxon>
        <taxon>Acetobacterales</taxon>
        <taxon>Roseomonadaceae</taxon>
        <taxon>Roseomonas</taxon>
    </lineage>
</organism>
<dbReference type="SUPFAM" id="SSF51735">
    <property type="entry name" value="NAD(P)-binding Rossmann-fold domains"/>
    <property type="match status" value="1"/>
</dbReference>
<evidence type="ECO:0000313" key="3">
    <source>
        <dbReference type="EMBL" id="PWC27859.1"/>
    </source>
</evidence>
<dbReference type="InterPro" id="IPR036291">
    <property type="entry name" value="NAD(P)-bd_dom_sf"/>
</dbReference>
<dbReference type="InterPro" id="IPR002347">
    <property type="entry name" value="SDR_fam"/>
</dbReference>
<proteinExistence type="inferred from homology"/>
<dbReference type="Proteomes" id="UP000245048">
    <property type="component" value="Unassembled WGS sequence"/>
</dbReference>
<dbReference type="OrthoDB" id="335726at2"/>
<dbReference type="PROSITE" id="PS00061">
    <property type="entry name" value="ADH_SHORT"/>
    <property type="match status" value="1"/>
</dbReference>
<accession>A0A2U1V1T3</accession>
<dbReference type="Pfam" id="PF00106">
    <property type="entry name" value="adh_short"/>
    <property type="match status" value="1"/>
</dbReference>
<protein>
    <submittedName>
        <fullName evidence="3">Dehydrogenase</fullName>
    </submittedName>
</protein>
<evidence type="ECO:0000256" key="1">
    <source>
        <dbReference type="ARBA" id="ARBA00006484"/>
    </source>
</evidence>
<name>A0A2U1V1T3_9PROT</name>
<dbReference type="EMBL" id="PDOA01000011">
    <property type="protein sequence ID" value="PWC27859.1"/>
    <property type="molecule type" value="Genomic_DNA"/>
</dbReference>
<comment type="caution">
    <text evidence="3">The sequence shown here is derived from an EMBL/GenBank/DDBJ whole genome shotgun (WGS) entry which is preliminary data.</text>
</comment>
<keyword evidence="2" id="KW-0560">Oxidoreductase</keyword>
<comment type="similarity">
    <text evidence="1">Belongs to the short-chain dehydrogenases/reductases (SDR) family.</text>
</comment>
<dbReference type="PANTHER" id="PTHR44196:SF1">
    <property type="entry name" value="DEHYDROGENASE_REDUCTASE SDR FAMILY MEMBER 7B"/>
    <property type="match status" value="1"/>
</dbReference>
<sequence length="260" mass="26591">MSAPAFRSVVISGASRGLGAALACRLAAPGVRIGLIGRDAAALARVAAAVAARGAEPCPAVQDVRDAGGMARLLAGWDAAAPVDLVVANAGIAAGTRPGGAPEGLAAAHEQVAVNLLGAMNLVEPLWPAMRARGHGHIGLVASLAAFRGLPDSPGYCASKAGLWAYGEALRAGLRPAGLRVTLVAPGFFDSAMGARWEGPRPLSISAEAAAAKLERALRRGAAQLAFPWPLAWALRLSPLLPAAWVDGCVRRMAFRIRER</sequence>
<dbReference type="PRINTS" id="PR00081">
    <property type="entry name" value="GDHRDH"/>
</dbReference>
<dbReference type="GO" id="GO:0016020">
    <property type="term" value="C:membrane"/>
    <property type="evidence" value="ECO:0007669"/>
    <property type="project" value="TreeGrafter"/>
</dbReference>
<evidence type="ECO:0000313" key="4">
    <source>
        <dbReference type="Proteomes" id="UP000245048"/>
    </source>
</evidence>
<dbReference type="InterPro" id="IPR020904">
    <property type="entry name" value="Sc_DH/Rdtase_CS"/>
</dbReference>
<keyword evidence="4" id="KW-1185">Reference proteome</keyword>
<evidence type="ECO:0000256" key="2">
    <source>
        <dbReference type="ARBA" id="ARBA00023002"/>
    </source>
</evidence>
<gene>
    <name evidence="3" type="ORF">CR165_16335</name>
</gene>
<dbReference type="AlphaFoldDB" id="A0A2U1V1T3"/>